<proteinExistence type="predicted"/>
<keyword evidence="2" id="KW-1185">Reference proteome</keyword>
<sequence>MSRTIEWNPSACVDLPNVSTHDTCTAEEASNSDEFKKLQRFIAEQTSTITSSLEALASGMRDGLIAVKSDLLSLHIKAAGHENKIDSVKAQLEAFWDKMADLEDRSRRCNIRITGLPEGAEGDDPRSFLRCQLPVWLPTLPSGDIKIMRAHRISSSTSSSSAVPRTLIVHLVHFADRQHILQAARQAPAPQYRGSTLHFFPDFSSRTAQRRKAYTPIILHARAAGLQPYLLFPARLKLSFRDHHQTYNTPETASHAVAWVLKVGPGGPLWLRVFVPTSFCF</sequence>
<dbReference type="Ensembl" id="ENSECRT00000008667.1">
    <property type="protein sequence ID" value="ENSECRP00000008526.1"/>
    <property type="gene ID" value="ENSECRG00000005711.1"/>
</dbReference>
<organism evidence="1 2">
    <name type="scientific">Erpetoichthys calabaricus</name>
    <name type="common">Rope fish</name>
    <name type="synonym">Calamoichthys calabaricus</name>
    <dbReference type="NCBI Taxonomy" id="27687"/>
    <lineage>
        <taxon>Eukaryota</taxon>
        <taxon>Metazoa</taxon>
        <taxon>Chordata</taxon>
        <taxon>Craniata</taxon>
        <taxon>Vertebrata</taxon>
        <taxon>Euteleostomi</taxon>
        <taxon>Actinopterygii</taxon>
        <taxon>Polypteriformes</taxon>
        <taxon>Polypteridae</taxon>
        <taxon>Erpetoichthys</taxon>
    </lineage>
</organism>
<dbReference type="PANTHER" id="PTHR11505">
    <property type="entry name" value="L1 TRANSPOSABLE ELEMENT-RELATED"/>
    <property type="match status" value="1"/>
</dbReference>
<reference evidence="1" key="3">
    <citation type="submission" date="2025-09" db="UniProtKB">
        <authorList>
            <consortium name="Ensembl"/>
        </authorList>
    </citation>
    <scope>IDENTIFICATION</scope>
</reference>
<dbReference type="Gene3D" id="3.30.70.1820">
    <property type="entry name" value="L1 transposable element, RRM domain"/>
    <property type="match status" value="1"/>
</dbReference>
<evidence type="ECO:0000313" key="1">
    <source>
        <dbReference type="Ensembl" id="ENSECRP00000008526.1"/>
    </source>
</evidence>
<dbReference type="InterPro" id="IPR004244">
    <property type="entry name" value="Transposase_22"/>
</dbReference>
<reference evidence="1" key="2">
    <citation type="submission" date="2025-08" db="UniProtKB">
        <authorList>
            <consortium name="Ensembl"/>
        </authorList>
    </citation>
    <scope>IDENTIFICATION</scope>
</reference>
<reference evidence="1" key="1">
    <citation type="submission" date="2021-06" db="EMBL/GenBank/DDBJ databases">
        <authorList>
            <consortium name="Wellcome Sanger Institute Data Sharing"/>
        </authorList>
    </citation>
    <scope>NUCLEOTIDE SEQUENCE [LARGE SCALE GENOMIC DNA]</scope>
</reference>
<dbReference type="AlphaFoldDB" id="A0A8C4X6L1"/>
<accession>A0A8C4X6L1</accession>
<dbReference type="Proteomes" id="UP000694620">
    <property type="component" value="Chromosome 3"/>
</dbReference>
<protein>
    <submittedName>
        <fullName evidence="1">Uncharacterized protein</fullName>
    </submittedName>
</protein>
<dbReference type="GeneTree" id="ENSGT01030000234827"/>
<evidence type="ECO:0000313" key="2">
    <source>
        <dbReference type="Proteomes" id="UP000694620"/>
    </source>
</evidence>
<name>A0A8C4X6L1_ERPCA</name>